<accession>A0ABR1F7C2</accession>
<dbReference type="PANTHER" id="PTHR13046">
    <property type="entry name" value="PROTEASE U48 CAAX PRENYL PROTEASE RCE1"/>
    <property type="match status" value="1"/>
</dbReference>
<name>A0ABR1F7C2_9ASCO</name>
<gene>
    <name evidence="13" type="ORF">BZA70DRAFT_256500</name>
</gene>
<dbReference type="GeneID" id="90036319"/>
<evidence type="ECO:0000256" key="2">
    <source>
        <dbReference type="ARBA" id="ARBA00006897"/>
    </source>
</evidence>
<organism evidence="13 14">
    <name type="scientific">Myxozyma melibiosi</name>
    <dbReference type="NCBI Taxonomy" id="54550"/>
    <lineage>
        <taxon>Eukaryota</taxon>
        <taxon>Fungi</taxon>
        <taxon>Dikarya</taxon>
        <taxon>Ascomycota</taxon>
        <taxon>Saccharomycotina</taxon>
        <taxon>Lipomycetes</taxon>
        <taxon>Lipomycetales</taxon>
        <taxon>Lipomycetaceae</taxon>
        <taxon>Myxozyma</taxon>
    </lineage>
</organism>
<evidence type="ECO:0000256" key="3">
    <source>
        <dbReference type="ARBA" id="ARBA00022670"/>
    </source>
</evidence>
<dbReference type="Proteomes" id="UP001498771">
    <property type="component" value="Unassembled WGS sequence"/>
</dbReference>
<feature type="transmembrane region" description="Helical" evidence="11">
    <location>
        <begin position="197"/>
        <end position="221"/>
    </location>
</feature>
<dbReference type="EMBL" id="JBBJBU010000004">
    <property type="protein sequence ID" value="KAK7205707.1"/>
    <property type="molecule type" value="Genomic_DNA"/>
</dbReference>
<evidence type="ECO:0000256" key="4">
    <source>
        <dbReference type="ARBA" id="ARBA00022692"/>
    </source>
</evidence>
<sequence length="284" mass="32472">MQQLSKFTAFLVCTLCTILYVGVLYIHPNSRPSATVSRNDATVIKYRVIAITISTYVTAVFTTWILNEWRVSLNPLYLMVSLRMLPMPSLFEIFRSGLLITAILFVGPLVEKLFLSGGISELNYGFRDIFRSWINIRNYIIGPFTEEIVFRSCIISIELRARMSPTTVIFVAPLYFGIAHLHHAYESYIQNPNYLKLVILNSIFHFAFTTIFGWYASFLFLRTGSFWQPFVAHVFCNLMGVPKVGARLDGPAWYTRLYHGLLVFGLIAFAMLLGPLTKSSREIM</sequence>
<dbReference type="InterPro" id="IPR039731">
    <property type="entry name" value="Rce1"/>
</dbReference>
<keyword evidence="6" id="KW-0256">Endoplasmic reticulum</keyword>
<dbReference type="GO" id="GO:0008233">
    <property type="term" value="F:peptidase activity"/>
    <property type="evidence" value="ECO:0007669"/>
    <property type="project" value="UniProtKB-KW"/>
</dbReference>
<dbReference type="RefSeq" id="XP_064768740.1">
    <property type="nucleotide sequence ID" value="XM_064910807.1"/>
</dbReference>
<evidence type="ECO:0000256" key="5">
    <source>
        <dbReference type="ARBA" id="ARBA00022801"/>
    </source>
</evidence>
<evidence type="ECO:0000256" key="9">
    <source>
        <dbReference type="ARBA" id="ARBA00047280"/>
    </source>
</evidence>
<keyword evidence="4 11" id="KW-0812">Transmembrane</keyword>
<feature type="domain" description="CAAX prenyl protease 2/Lysostaphin resistance protein A-like" evidence="12">
    <location>
        <begin position="133"/>
        <end position="239"/>
    </location>
</feature>
<feature type="transmembrane region" description="Helical" evidence="11">
    <location>
        <begin position="257"/>
        <end position="276"/>
    </location>
</feature>
<feature type="transmembrane region" description="Helical" evidence="11">
    <location>
        <begin position="167"/>
        <end position="185"/>
    </location>
</feature>
<evidence type="ECO:0000256" key="8">
    <source>
        <dbReference type="ARBA" id="ARBA00023136"/>
    </source>
</evidence>
<dbReference type="Pfam" id="PF02517">
    <property type="entry name" value="Rce1-like"/>
    <property type="match status" value="1"/>
</dbReference>
<dbReference type="EC" id="3.4.26.1" evidence="10"/>
<comment type="catalytic activity">
    <reaction evidence="9">
        <text>Hydrolyzes the peptide bond -P2-(S-farnesyl or geranylgeranyl)C-P1'-P2'-P3'-COOH where P1' and P2' are amino acids with aliphatic sidechains and P3' is any C-terminal residue.</text>
        <dbReference type="EC" id="3.4.26.1"/>
    </reaction>
</comment>
<feature type="transmembrane region" description="Helical" evidence="11">
    <location>
        <begin position="7"/>
        <end position="26"/>
    </location>
</feature>
<keyword evidence="3 13" id="KW-0645">Protease</keyword>
<evidence type="ECO:0000256" key="1">
    <source>
        <dbReference type="ARBA" id="ARBA00004477"/>
    </source>
</evidence>
<protein>
    <recommendedName>
        <fullName evidence="10">intramembrane prenyl-peptidase Rce1</fullName>
        <ecNumber evidence="10">3.4.26.1</ecNumber>
    </recommendedName>
</protein>
<evidence type="ECO:0000256" key="7">
    <source>
        <dbReference type="ARBA" id="ARBA00022989"/>
    </source>
</evidence>
<evidence type="ECO:0000259" key="12">
    <source>
        <dbReference type="Pfam" id="PF02517"/>
    </source>
</evidence>
<evidence type="ECO:0000256" key="10">
    <source>
        <dbReference type="ARBA" id="ARBA00049729"/>
    </source>
</evidence>
<evidence type="ECO:0000313" key="13">
    <source>
        <dbReference type="EMBL" id="KAK7205707.1"/>
    </source>
</evidence>
<reference evidence="13 14" key="1">
    <citation type="submission" date="2024-03" db="EMBL/GenBank/DDBJ databases">
        <title>Genome-scale model development and genomic sequencing of the oleaginous clade Lipomyces.</title>
        <authorList>
            <consortium name="Lawrence Berkeley National Laboratory"/>
            <person name="Czajka J.J."/>
            <person name="Han Y."/>
            <person name="Kim J."/>
            <person name="Mondo S.J."/>
            <person name="Hofstad B.A."/>
            <person name="Robles A."/>
            <person name="Haridas S."/>
            <person name="Riley R."/>
            <person name="LaButti K."/>
            <person name="Pangilinan J."/>
            <person name="Andreopoulos W."/>
            <person name="Lipzen A."/>
            <person name="Yan J."/>
            <person name="Wang M."/>
            <person name="Ng V."/>
            <person name="Grigoriev I.V."/>
            <person name="Spatafora J.W."/>
            <person name="Magnuson J.K."/>
            <person name="Baker S.E."/>
            <person name="Pomraning K.R."/>
        </authorList>
    </citation>
    <scope>NUCLEOTIDE SEQUENCE [LARGE SCALE GENOMIC DNA]</scope>
    <source>
        <strain evidence="13 14">Phaff 52-87</strain>
    </source>
</reference>
<keyword evidence="8 11" id="KW-0472">Membrane</keyword>
<evidence type="ECO:0000256" key="6">
    <source>
        <dbReference type="ARBA" id="ARBA00022824"/>
    </source>
</evidence>
<comment type="subcellular location">
    <subcellularLocation>
        <location evidence="1">Endoplasmic reticulum membrane</location>
        <topology evidence="1">Multi-pass membrane protein</topology>
    </subcellularLocation>
</comment>
<dbReference type="PANTHER" id="PTHR13046:SF0">
    <property type="entry name" value="CAAX PRENYL PROTEASE 2"/>
    <property type="match status" value="1"/>
</dbReference>
<keyword evidence="7 11" id="KW-1133">Transmembrane helix</keyword>
<dbReference type="GO" id="GO:0006508">
    <property type="term" value="P:proteolysis"/>
    <property type="evidence" value="ECO:0007669"/>
    <property type="project" value="UniProtKB-KW"/>
</dbReference>
<evidence type="ECO:0000256" key="11">
    <source>
        <dbReference type="SAM" id="Phobius"/>
    </source>
</evidence>
<keyword evidence="5" id="KW-0378">Hydrolase</keyword>
<keyword evidence="14" id="KW-1185">Reference proteome</keyword>
<evidence type="ECO:0000313" key="14">
    <source>
        <dbReference type="Proteomes" id="UP001498771"/>
    </source>
</evidence>
<feature type="transmembrane region" description="Helical" evidence="11">
    <location>
        <begin position="46"/>
        <end position="66"/>
    </location>
</feature>
<feature type="transmembrane region" description="Helical" evidence="11">
    <location>
        <begin position="87"/>
        <end position="110"/>
    </location>
</feature>
<proteinExistence type="inferred from homology"/>
<comment type="similarity">
    <text evidence="2">Belongs to the peptidase U48 family.</text>
</comment>
<dbReference type="InterPro" id="IPR003675">
    <property type="entry name" value="Rce1/LyrA-like_dom"/>
</dbReference>
<comment type="caution">
    <text evidence="13">The sequence shown here is derived from an EMBL/GenBank/DDBJ whole genome shotgun (WGS) entry which is preliminary data.</text>
</comment>